<keyword evidence="1" id="KW-0145">Chemotaxis</keyword>
<dbReference type="EMBL" id="JACOOU010000010">
    <property type="protein sequence ID" value="MBC5674494.1"/>
    <property type="molecule type" value="Genomic_DNA"/>
</dbReference>
<keyword evidence="4" id="KW-0812">Transmembrane</keyword>
<evidence type="ECO:0000259" key="5">
    <source>
        <dbReference type="PROSITE" id="PS50111"/>
    </source>
</evidence>
<dbReference type="Pfam" id="PF12729">
    <property type="entry name" value="4HB_MCP_1"/>
    <property type="match status" value="1"/>
</dbReference>
<feature type="domain" description="Methyl-accepting transducer" evidence="5">
    <location>
        <begin position="313"/>
        <end position="542"/>
    </location>
</feature>
<evidence type="ECO:0000256" key="4">
    <source>
        <dbReference type="SAM" id="Phobius"/>
    </source>
</evidence>
<proteinExistence type="inferred from homology"/>
<comment type="similarity">
    <text evidence="2">Belongs to the methyl-accepting chemotaxis (MCP) protein family.</text>
</comment>
<dbReference type="PANTHER" id="PTHR43531">
    <property type="entry name" value="PROTEIN ICFG"/>
    <property type="match status" value="1"/>
</dbReference>
<dbReference type="InterPro" id="IPR003660">
    <property type="entry name" value="HAMP_dom"/>
</dbReference>
<dbReference type="Pfam" id="PF00015">
    <property type="entry name" value="MCPsignal"/>
    <property type="match status" value="1"/>
</dbReference>
<feature type="domain" description="HAMP" evidence="6">
    <location>
        <begin position="208"/>
        <end position="261"/>
    </location>
</feature>
<keyword evidence="4" id="KW-1133">Transmembrane helix</keyword>
<dbReference type="PROSITE" id="PS50885">
    <property type="entry name" value="HAMP"/>
    <property type="match status" value="1"/>
</dbReference>
<evidence type="ECO:0000256" key="2">
    <source>
        <dbReference type="ARBA" id="ARBA00029447"/>
    </source>
</evidence>
<dbReference type="PROSITE" id="PS50111">
    <property type="entry name" value="CHEMOTAXIS_TRANSDUC_2"/>
    <property type="match status" value="1"/>
</dbReference>
<dbReference type="InterPro" id="IPR004089">
    <property type="entry name" value="MCPsignal_dom"/>
</dbReference>
<protein>
    <submittedName>
        <fullName evidence="7">Methyl-accepting chemotaxis protein</fullName>
    </submittedName>
</protein>
<evidence type="ECO:0000256" key="1">
    <source>
        <dbReference type="ARBA" id="ARBA00022500"/>
    </source>
</evidence>
<dbReference type="Gene3D" id="6.10.340.10">
    <property type="match status" value="1"/>
</dbReference>
<dbReference type="RefSeq" id="WP_118593889.1">
    <property type="nucleotide sequence ID" value="NZ_JACOOU010000010.1"/>
</dbReference>
<keyword evidence="4" id="KW-0472">Membrane</keyword>
<dbReference type="Pfam" id="PF00672">
    <property type="entry name" value="HAMP"/>
    <property type="match status" value="1"/>
</dbReference>
<accession>A0ABR7FH09</accession>
<dbReference type="SMART" id="SM00304">
    <property type="entry name" value="HAMP"/>
    <property type="match status" value="1"/>
</dbReference>
<name>A0ABR7FH09_9FIRM</name>
<organism evidence="7 8">
    <name type="scientific">Blautia celeris</name>
    <dbReference type="NCBI Taxonomy" id="2763026"/>
    <lineage>
        <taxon>Bacteria</taxon>
        <taxon>Bacillati</taxon>
        <taxon>Bacillota</taxon>
        <taxon>Clostridia</taxon>
        <taxon>Lachnospirales</taxon>
        <taxon>Lachnospiraceae</taxon>
        <taxon>Blautia</taxon>
    </lineage>
</organism>
<evidence type="ECO:0000256" key="3">
    <source>
        <dbReference type="PROSITE-ProRule" id="PRU00284"/>
    </source>
</evidence>
<dbReference type="InterPro" id="IPR024478">
    <property type="entry name" value="HlyB_4HB_MCP"/>
</dbReference>
<dbReference type="SUPFAM" id="SSF58104">
    <property type="entry name" value="Methyl-accepting chemotaxis protein (MCP) signaling domain"/>
    <property type="match status" value="1"/>
</dbReference>
<dbReference type="InterPro" id="IPR004090">
    <property type="entry name" value="Chemotax_Me-accpt_rcpt"/>
</dbReference>
<gene>
    <name evidence="7" type="ORF">H8S76_19785</name>
</gene>
<comment type="caution">
    <text evidence="7">The sequence shown here is derived from an EMBL/GenBank/DDBJ whole genome shotgun (WGS) entry which is preliminary data.</text>
</comment>
<evidence type="ECO:0000313" key="8">
    <source>
        <dbReference type="Proteomes" id="UP000654573"/>
    </source>
</evidence>
<feature type="transmembrane region" description="Helical" evidence="4">
    <location>
        <begin position="12"/>
        <end position="33"/>
    </location>
</feature>
<dbReference type="CDD" id="cd06225">
    <property type="entry name" value="HAMP"/>
    <property type="match status" value="1"/>
</dbReference>
<keyword evidence="3" id="KW-0807">Transducer</keyword>
<evidence type="ECO:0000259" key="6">
    <source>
        <dbReference type="PROSITE" id="PS50885"/>
    </source>
</evidence>
<dbReference type="PROSITE" id="PS51257">
    <property type="entry name" value="PROKAR_LIPOPROTEIN"/>
    <property type="match status" value="1"/>
</dbReference>
<feature type="transmembrane region" description="Helical" evidence="4">
    <location>
        <begin position="185"/>
        <end position="206"/>
    </location>
</feature>
<dbReference type="InterPro" id="IPR051310">
    <property type="entry name" value="MCP_chemotaxis"/>
</dbReference>
<reference evidence="7 8" key="1">
    <citation type="submission" date="2020-08" db="EMBL/GenBank/DDBJ databases">
        <title>Genome public.</title>
        <authorList>
            <person name="Liu C."/>
            <person name="Sun Q."/>
        </authorList>
    </citation>
    <scope>NUCLEOTIDE SEQUENCE [LARGE SCALE GENOMIC DNA]</scope>
    <source>
        <strain evidence="7 8">NSJ-34</strain>
    </source>
</reference>
<evidence type="ECO:0000313" key="7">
    <source>
        <dbReference type="EMBL" id="MBC5674494.1"/>
    </source>
</evidence>
<dbReference type="Proteomes" id="UP000654573">
    <property type="component" value="Unassembled WGS sequence"/>
</dbReference>
<sequence length="567" mass="61705">MKNLKLSRKLFISYALILTMLILGCAVSVVDLLNMGEQTETFYEGPFMVNGSANIINSNFERMQKAVYRSISNSDPVIIKDAIADAGESAAIIQEQLPVIREHFLGDPQIIERLEDALTRLAPMREKVLQLAGENKNAEAAAYMENNNIFVIQEAQEELESLVENGNRKGEELVAGLKEKQEKAIVTLLMLGSISVVISIVFGVYITRGITRPVDELEKAARSMAKGELSDVKIRYKSRDEMGNLAENIRTMTANLVCVIQDETKLLNQMAEGNFNVQCENEECYVGEFRQLLESMKDINTSLSDTLLQISQSADEVASGSEQVSSGAQVLARGATEQASSIEELTGTIGEISDQVSQNAESAQEASARAEKVMGQAKKSSRCMQEMLGAMSEISKGSHEISTIMKTIEDIAFQTNILALNAAVEAARAGEHGKGFSVVAKEVRNLANKSASASKSTAALIEKSLRTVEHGKRTANETDQVLREVVEGVDSVAEALNYITEASVKQSDAIRHITDSLTMISSVVQTNSATAEESAAASEELSSQAQLLSRLVENFILKDFGESYTKC</sequence>
<keyword evidence="8" id="KW-1185">Reference proteome</keyword>
<dbReference type="PRINTS" id="PR00260">
    <property type="entry name" value="CHEMTRNSDUCR"/>
</dbReference>
<dbReference type="Gene3D" id="1.10.287.950">
    <property type="entry name" value="Methyl-accepting chemotaxis protein"/>
    <property type="match status" value="1"/>
</dbReference>
<dbReference type="PANTHER" id="PTHR43531:SF11">
    <property type="entry name" value="METHYL-ACCEPTING CHEMOTAXIS PROTEIN 3"/>
    <property type="match status" value="1"/>
</dbReference>
<dbReference type="SMART" id="SM00283">
    <property type="entry name" value="MA"/>
    <property type="match status" value="1"/>
</dbReference>